<evidence type="ECO:0000313" key="3">
    <source>
        <dbReference type="EMBL" id="RAI84457.1"/>
    </source>
</evidence>
<organism evidence="2 4">
    <name type="scientific">Paenibacillus pabuli</name>
    <dbReference type="NCBI Taxonomy" id="1472"/>
    <lineage>
        <taxon>Bacteria</taxon>
        <taxon>Bacillati</taxon>
        <taxon>Bacillota</taxon>
        <taxon>Bacilli</taxon>
        <taxon>Bacillales</taxon>
        <taxon>Paenibacillaceae</taxon>
        <taxon>Paenibacillus</taxon>
    </lineage>
</organism>
<evidence type="ECO:0000313" key="5">
    <source>
        <dbReference type="Proteomes" id="UP000248827"/>
    </source>
</evidence>
<evidence type="ECO:0000256" key="1">
    <source>
        <dbReference type="SAM" id="Phobius"/>
    </source>
</evidence>
<reference evidence="2 4" key="1">
    <citation type="submission" date="2018-05" db="EMBL/GenBank/DDBJ databases">
        <title>Freshwater and sediment microbial communities from various areas in North America, analyzing microbe dynamics in response to fracking.</title>
        <authorList>
            <person name="Lamendella R."/>
        </authorList>
    </citation>
    <scope>NUCLEOTIDE SEQUENCE [LARGE SCALE GENOMIC DNA]</scope>
    <source>
        <strain evidence="2 4">DB-3</strain>
        <strain evidence="3 5">NG-13</strain>
    </source>
</reference>
<dbReference type="RefSeq" id="WP_109998243.1">
    <property type="nucleotide sequence ID" value="NZ_QGTZ01000001.1"/>
</dbReference>
<dbReference type="EMBL" id="QLLI01000025">
    <property type="protein sequence ID" value="RAI84457.1"/>
    <property type="molecule type" value="Genomic_DNA"/>
</dbReference>
<dbReference type="AlphaFoldDB" id="A0A855YFI5"/>
<proteinExistence type="predicted"/>
<protein>
    <submittedName>
        <fullName evidence="2">Uncharacterized protein</fullName>
    </submittedName>
</protein>
<name>A0A855YFI5_9BACL</name>
<sequence length="136" mass="15667">MNERAKGKLKKQFVLIILFIFIIGIQLTTNTLVNHSPAWTTALLIFSFLIFCILGLVAYLDLKKQEQLITIGQIVDVRKNKNIIIVKGLGRGNSKILIKDSHILNMMQPNDLIEITRLKYTKMIIKKVYKDEEIQL</sequence>
<accession>A0A855YFI5</accession>
<evidence type="ECO:0000313" key="4">
    <source>
        <dbReference type="Proteomes" id="UP000247078"/>
    </source>
</evidence>
<keyword evidence="1" id="KW-1133">Transmembrane helix</keyword>
<comment type="caution">
    <text evidence="2">The sequence shown here is derived from an EMBL/GenBank/DDBJ whole genome shotgun (WGS) entry which is preliminary data.</text>
</comment>
<gene>
    <name evidence="3" type="ORF">DET54_12535</name>
    <name evidence="2" type="ORF">DET56_101706</name>
</gene>
<feature type="transmembrane region" description="Helical" evidence="1">
    <location>
        <begin position="39"/>
        <end position="60"/>
    </location>
</feature>
<keyword evidence="5" id="KW-1185">Reference proteome</keyword>
<dbReference type="Proteomes" id="UP000247078">
    <property type="component" value="Unassembled WGS sequence"/>
</dbReference>
<keyword evidence="1" id="KW-0812">Transmembrane</keyword>
<feature type="transmembrane region" description="Helical" evidence="1">
    <location>
        <begin position="12"/>
        <end position="33"/>
    </location>
</feature>
<keyword evidence="1" id="KW-0472">Membrane</keyword>
<evidence type="ECO:0000313" key="2">
    <source>
        <dbReference type="EMBL" id="PWW45497.1"/>
    </source>
</evidence>
<dbReference type="OrthoDB" id="2664035at2"/>
<dbReference type="EMBL" id="QGTZ01000001">
    <property type="protein sequence ID" value="PWW45497.1"/>
    <property type="molecule type" value="Genomic_DNA"/>
</dbReference>
<dbReference type="Proteomes" id="UP000248827">
    <property type="component" value="Unassembled WGS sequence"/>
</dbReference>